<name>A0ACB7JC91_PLECO</name>
<comment type="caution">
    <text evidence="1">The sequence shown here is derived from an EMBL/GenBank/DDBJ whole genome shotgun (WGS) entry which is preliminary data.</text>
</comment>
<gene>
    <name evidence="1" type="ORF">CCMSSC00406_0008995</name>
</gene>
<protein>
    <submittedName>
        <fullName evidence="1">Uncharacterized protein</fullName>
    </submittedName>
</protein>
<dbReference type="Proteomes" id="UP000824881">
    <property type="component" value="Unassembled WGS sequence"/>
</dbReference>
<evidence type="ECO:0000313" key="2">
    <source>
        <dbReference type="Proteomes" id="UP000824881"/>
    </source>
</evidence>
<organism evidence="1 2">
    <name type="scientific">Pleurotus cornucopiae</name>
    <name type="common">Cornucopia mushroom</name>
    <dbReference type="NCBI Taxonomy" id="5321"/>
    <lineage>
        <taxon>Eukaryota</taxon>
        <taxon>Fungi</taxon>
        <taxon>Dikarya</taxon>
        <taxon>Basidiomycota</taxon>
        <taxon>Agaricomycotina</taxon>
        <taxon>Agaricomycetes</taxon>
        <taxon>Agaricomycetidae</taxon>
        <taxon>Agaricales</taxon>
        <taxon>Pleurotineae</taxon>
        <taxon>Pleurotaceae</taxon>
        <taxon>Pleurotus</taxon>
    </lineage>
</organism>
<accession>A0ACB7JC91</accession>
<evidence type="ECO:0000313" key="1">
    <source>
        <dbReference type="EMBL" id="KAG9227023.1"/>
    </source>
</evidence>
<keyword evidence="2" id="KW-1185">Reference proteome</keyword>
<sequence length="510" mass="57857">MLESRNEEGTRRKRRLQLGAGKRKRSCAPKVIFTTFMRRCPELKRLPKSPRFTSVVFRGQNPGSPAKLIDPGKQPCKTLKSTFLSPDHPATSLRKSDFPSFANSALRINAFPVAVLEKPPDPSKEPIARQFKYAHIPWKERIHVSDPRHSGTRIPMSFFIATSIKNTSKKGTIRSTIKHRLRTALNMIVARGAESETDARGRQNLVLNEAKAEQGDKWLLHDWTYIFSPTLELYRMPYPVMVDTLSKALHSIRVRGLKLETGWKKTLCEEPPRMQVVQTVVQQKTARLVSTAQKRKSHRVPNATVTRASPRSPAVLSIRKPRGSSETALKEPRKATMAPVDQTPWVDRAVQELPNVVEKRETGRGSRDDRRPRTELADDRWSSDNDSGSANSKAVRVNSETLFAERADTLPDLSSLFRKVNEHASEEEEQVELDQPPDRRPRRRPKLFFQSATPLATPDVPIGGPLELIMAKDGMRAPPKLKRINPEVDKDHLLFQRKSVVLQQNYNRGN</sequence>
<reference evidence="1 2" key="1">
    <citation type="journal article" date="2021" name="Appl. Environ. Microbiol.">
        <title>Genetic linkage and physical mapping for an oyster mushroom Pleurotus cornucopiae and QTL analysis for the trait cap color.</title>
        <authorList>
            <person name="Zhang Y."/>
            <person name="Gao W."/>
            <person name="Sonnenberg A."/>
            <person name="Chen Q."/>
            <person name="Zhang J."/>
            <person name="Huang C."/>
        </authorList>
    </citation>
    <scope>NUCLEOTIDE SEQUENCE [LARGE SCALE GENOMIC DNA]</scope>
    <source>
        <strain evidence="1">CCMSSC00406</strain>
    </source>
</reference>
<proteinExistence type="predicted"/>
<dbReference type="EMBL" id="WQMT02000002">
    <property type="protein sequence ID" value="KAG9227023.1"/>
    <property type="molecule type" value="Genomic_DNA"/>
</dbReference>